<dbReference type="AlphaFoldDB" id="A0AB34ITK7"/>
<evidence type="ECO:0008006" key="4">
    <source>
        <dbReference type="Google" id="ProtNLM"/>
    </source>
</evidence>
<feature type="chain" id="PRO_5044344102" description="Transmembrane 9 superfamily member" evidence="1">
    <location>
        <begin position="18"/>
        <end position="232"/>
    </location>
</feature>
<keyword evidence="3" id="KW-1185">Reference proteome</keyword>
<evidence type="ECO:0000313" key="3">
    <source>
        <dbReference type="Proteomes" id="UP001515480"/>
    </source>
</evidence>
<sequence>MAHRLLTLICGCASALLAPPCTPPRRCQIVTLRRGTAPVRRHAAAGALMVAAPPPQNRAAVRTALAPLLRPLRWLLSALARIVRAVLGVVSQEEEDSDTLIDSISSGSASKMLLTTGIATRSVTPPEDAYLYFDYTFSPFYSSVPVDVNLTIPRTANSSVQWLRWADAKPLTDLEMATDMGRLELLRRIVSEAIEIEKANQRRQLFNPFYNWFDNTEPKKRSMPDLYKRVRD</sequence>
<name>A0AB34ITK7_PRYPA</name>
<gene>
    <name evidence="2" type="ORF">AB1Y20_010717</name>
</gene>
<dbReference type="EMBL" id="JBGBPQ010000020">
    <property type="protein sequence ID" value="KAL1504310.1"/>
    <property type="molecule type" value="Genomic_DNA"/>
</dbReference>
<accession>A0AB34ITK7</accession>
<feature type="signal peptide" evidence="1">
    <location>
        <begin position="1"/>
        <end position="17"/>
    </location>
</feature>
<reference evidence="2 3" key="1">
    <citation type="journal article" date="2024" name="Science">
        <title>Giant polyketide synthase enzymes in the biosynthesis of giant marine polyether toxins.</title>
        <authorList>
            <person name="Fallon T.R."/>
            <person name="Shende V.V."/>
            <person name="Wierzbicki I.H."/>
            <person name="Pendleton A.L."/>
            <person name="Watervoot N.F."/>
            <person name="Auber R.P."/>
            <person name="Gonzalez D.J."/>
            <person name="Wisecaver J.H."/>
            <person name="Moore B.S."/>
        </authorList>
    </citation>
    <scope>NUCLEOTIDE SEQUENCE [LARGE SCALE GENOMIC DNA]</scope>
    <source>
        <strain evidence="2 3">12B1</strain>
    </source>
</reference>
<protein>
    <recommendedName>
        <fullName evidence="4">Transmembrane 9 superfamily member</fullName>
    </recommendedName>
</protein>
<proteinExistence type="predicted"/>
<evidence type="ECO:0000313" key="2">
    <source>
        <dbReference type="EMBL" id="KAL1504310.1"/>
    </source>
</evidence>
<organism evidence="2 3">
    <name type="scientific">Prymnesium parvum</name>
    <name type="common">Toxic golden alga</name>
    <dbReference type="NCBI Taxonomy" id="97485"/>
    <lineage>
        <taxon>Eukaryota</taxon>
        <taxon>Haptista</taxon>
        <taxon>Haptophyta</taxon>
        <taxon>Prymnesiophyceae</taxon>
        <taxon>Prymnesiales</taxon>
        <taxon>Prymnesiaceae</taxon>
        <taxon>Prymnesium</taxon>
    </lineage>
</organism>
<comment type="caution">
    <text evidence="2">The sequence shown here is derived from an EMBL/GenBank/DDBJ whole genome shotgun (WGS) entry which is preliminary data.</text>
</comment>
<evidence type="ECO:0000256" key="1">
    <source>
        <dbReference type="SAM" id="SignalP"/>
    </source>
</evidence>
<keyword evidence="1" id="KW-0732">Signal</keyword>
<dbReference type="Proteomes" id="UP001515480">
    <property type="component" value="Unassembled WGS sequence"/>
</dbReference>